<evidence type="ECO:0000313" key="2">
    <source>
        <dbReference type="Proteomes" id="UP000614261"/>
    </source>
</evidence>
<comment type="caution">
    <text evidence="1">The sequence shown here is derived from an EMBL/GenBank/DDBJ whole genome shotgun (WGS) entry which is preliminary data.</text>
</comment>
<accession>A0ABQ1JRA6</accession>
<reference evidence="2" key="1">
    <citation type="journal article" date="2019" name="Int. J. Syst. Evol. Microbiol.">
        <title>The Global Catalogue of Microorganisms (GCM) 10K type strain sequencing project: providing services to taxonomists for standard genome sequencing and annotation.</title>
        <authorList>
            <consortium name="The Broad Institute Genomics Platform"/>
            <consortium name="The Broad Institute Genome Sequencing Center for Infectious Disease"/>
            <person name="Wu L."/>
            <person name="Ma J."/>
        </authorList>
    </citation>
    <scope>NUCLEOTIDE SEQUENCE [LARGE SCALE GENOMIC DNA]</scope>
    <source>
        <strain evidence="2">CGMCC 1.12851</strain>
    </source>
</reference>
<keyword evidence="2" id="KW-1185">Reference proteome</keyword>
<dbReference type="RefSeq" id="WP_188515606.1">
    <property type="nucleotide sequence ID" value="NZ_BMGD01000008.1"/>
</dbReference>
<evidence type="ECO:0000313" key="1">
    <source>
        <dbReference type="EMBL" id="GGB75591.1"/>
    </source>
</evidence>
<sequence>MLDKIGGWRDDLLKIANSIKSGIILINLPHTLATHMYEQCDVEASYHCTWTYTNIAKEGVFFDAHLEVINTHCPAIHHH</sequence>
<organism evidence="1 2">
    <name type="scientific">Blastomonas aquatica</name>
    <dbReference type="NCBI Taxonomy" id="1510276"/>
    <lineage>
        <taxon>Bacteria</taxon>
        <taxon>Pseudomonadati</taxon>
        <taxon>Pseudomonadota</taxon>
        <taxon>Alphaproteobacteria</taxon>
        <taxon>Sphingomonadales</taxon>
        <taxon>Sphingomonadaceae</taxon>
        <taxon>Blastomonas</taxon>
    </lineage>
</organism>
<dbReference type="Proteomes" id="UP000614261">
    <property type="component" value="Unassembled WGS sequence"/>
</dbReference>
<dbReference type="EMBL" id="BMGD01000008">
    <property type="protein sequence ID" value="GGB75591.1"/>
    <property type="molecule type" value="Genomic_DNA"/>
</dbReference>
<protein>
    <submittedName>
        <fullName evidence="1">Uncharacterized protein</fullName>
    </submittedName>
</protein>
<name>A0ABQ1JRA6_9SPHN</name>
<gene>
    <name evidence="1" type="ORF">GCM10010833_33530</name>
</gene>
<proteinExistence type="predicted"/>